<feature type="region of interest" description="Disordered" evidence="1">
    <location>
        <begin position="1"/>
        <end position="90"/>
    </location>
</feature>
<dbReference type="SUPFAM" id="SSF160059">
    <property type="entry name" value="PriA/YqbF domain"/>
    <property type="match status" value="1"/>
</dbReference>
<sequence>MARPRKPRTQAPEQSAAPVEPDRAPPVPAADPHPAPDGGTPLSSLHEEPSAAEGEAAAPSQVQSRLIVRARHPIGRRRAGRSFGPGETTIPLDALSEADREAIESDPMLIVRVA</sequence>
<feature type="compositionally biased region" description="Low complexity" evidence="1">
    <location>
        <begin position="51"/>
        <end position="60"/>
    </location>
</feature>
<protein>
    <recommendedName>
        <fullName evidence="4">Mu-like prophage FluMu N-terminal domain-containing protein</fullName>
    </recommendedName>
</protein>
<evidence type="ECO:0000256" key="1">
    <source>
        <dbReference type="SAM" id="MobiDB-lite"/>
    </source>
</evidence>
<dbReference type="Proteomes" id="UP000438991">
    <property type="component" value="Unassembled WGS sequence"/>
</dbReference>
<evidence type="ECO:0008006" key="4">
    <source>
        <dbReference type="Google" id="ProtNLM"/>
    </source>
</evidence>
<reference evidence="2 3" key="1">
    <citation type="submission" date="2019-11" db="EMBL/GenBank/DDBJ databases">
        <title>Whole-genome sequence of Rhodoplanes serenus DSM 18633, type strain.</title>
        <authorList>
            <person name="Kyndt J.A."/>
            <person name="Meyer T.E."/>
        </authorList>
    </citation>
    <scope>NUCLEOTIDE SEQUENCE [LARGE SCALE GENOMIC DNA]</scope>
    <source>
        <strain evidence="2 3">DSM 18633</strain>
    </source>
</reference>
<gene>
    <name evidence="2" type="ORF">GJ689_23130</name>
</gene>
<organism evidence="2 3">
    <name type="scientific">Rhodoplanes serenus</name>
    <dbReference type="NCBI Taxonomy" id="200615"/>
    <lineage>
        <taxon>Bacteria</taxon>
        <taxon>Pseudomonadati</taxon>
        <taxon>Pseudomonadota</taxon>
        <taxon>Alphaproteobacteria</taxon>
        <taxon>Hyphomicrobiales</taxon>
        <taxon>Nitrobacteraceae</taxon>
        <taxon>Rhodoplanes</taxon>
    </lineage>
</organism>
<proteinExistence type="predicted"/>
<dbReference type="RefSeq" id="WP_155481391.1">
    <property type="nucleotide sequence ID" value="NZ_WNKV01000024.1"/>
</dbReference>
<dbReference type="Gene3D" id="3.40.5.80">
    <property type="match status" value="1"/>
</dbReference>
<comment type="caution">
    <text evidence="2">The sequence shown here is derived from an EMBL/GenBank/DDBJ whole genome shotgun (WGS) entry which is preliminary data.</text>
</comment>
<accession>A0A9X5AU56</accession>
<dbReference type="AlphaFoldDB" id="A0A9X5AU56"/>
<evidence type="ECO:0000313" key="2">
    <source>
        <dbReference type="EMBL" id="MTW19096.1"/>
    </source>
</evidence>
<dbReference type="EMBL" id="WNKV01000024">
    <property type="protein sequence ID" value="MTW19096.1"/>
    <property type="molecule type" value="Genomic_DNA"/>
</dbReference>
<name>A0A9X5AU56_9BRAD</name>
<feature type="compositionally biased region" description="Basic residues" evidence="1">
    <location>
        <begin position="68"/>
        <end position="80"/>
    </location>
</feature>
<feature type="compositionally biased region" description="Pro residues" evidence="1">
    <location>
        <begin position="24"/>
        <end position="35"/>
    </location>
</feature>
<evidence type="ECO:0000313" key="3">
    <source>
        <dbReference type="Proteomes" id="UP000438991"/>
    </source>
</evidence>